<comment type="subcellular location">
    <subcellularLocation>
        <location evidence="1">Secreted</location>
    </subcellularLocation>
</comment>
<dbReference type="PROSITE" id="PS51465">
    <property type="entry name" value="KAZAL_2"/>
    <property type="match status" value="1"/>
</dbReference>
<evidence type="ECO:0000256" key="3">
    <source>
        <dbReference type="ARBA" id="ARBA00022690"/>
    </source>
</evidence>
<dbReference type="InterPro" id="IPR002350">
    <property type="entry name" value="Kazal_dom"/>
</dbReference>
<evidence type="ECO:0000259" key="7">
    <source>
        <dbReference type="PROSITE" id="PS51465"/>
    </source>
</evidence>
<dbReference type="InterPro" id="IPR036058">
    <property type="entry name" value="Kazal_dom_sf"/>
</dbReference>
<sequence>MFYNMTGTAVILMCLLLTFSVDAEDKSRLYRRPACGDMSMNHACPLNYSPVCGNDGVTYPNECALCVHRLHTNSDVLIVKEGGC</sequence>
<dbReference type="PRINTS" id="PR00290">
    <property type="entry name" value="KAZALINHBTR"/>
</dbReference>
<name>A0A8T2MAR1_ASTMX</name>
<dbReference type="KEGG" id="amex:103043718"/>
<organism evidence="8 9">
    <name type="scientific">Astyanax mexicanus</name>
    <name type="common">Blind cave fish</name>
    <name type="synonym">Astyanax fasciatus mexicanus</name>
    <dbReference type="NCBI Taxonomy" id="7994"/>
    <lineage>
        <taxon>Eukaryota</taxon>
        <taxon>Metazoa</taxon>
        <taxon>Chordata</taxon>
        <taxon>Craniata</taxon>
        <taxon>Vertebrata</taxon>
        <taxon>Euteleostomi</taxon>
        <taxon>Actinopterygii</taxon>
        <taxon>Neopterygii</taxon>
        <taxon>Teleostei</taxon>
        <taxon>Ostariophysi</taxon>
        <taxon>Characiformes</taxon>
        <taxon>Characoidei</taxon>
        <taxon>Acestrorhamphidae</taxon>
        <taxon>Acestrorhamphinae</taxon>
        <taxon>Astyanax</taxon>
    </lineage>
</organism>
<protein>
    <submittedName>
        <fullName evidence="8">Putative pancreatic secretory proteinase inhibitor</fullName>
    </submittedName>
</protein>
<feature type="signal peptide" evidence="6">
    <location>
        <begin position="1"/>
        <end position="23"/>
    </location>
</feature>
<evidence type="ECO:0000256" key="2">
    <source>
        <dbReference type="ARBA" id="ARBA00022525"/>
    </source>
</evidence>
<evidence type="ECO:0000313" key="8">
    <source>
        <dbReference type="EMBL" id="KAG9281149.1"/>
    </source>
</evidence>
<accession>A0A8T2MAR1</accession>
<dbReference type="Pfam" id="PF00050">
    <property type="entry name" value="Kazal_1"/>
    <property type="match status" value="1"/>
</dbReference>
<evidence type="ECO:0000313" key="9">
    <source>
        <dbReference type="Proteomes" id="UP000752171"/>
    </source>
</evidence>
<evidence type="ECO:0000256" key="5">
    <source>
        <dbReference type="ARBA" id="ARBA00023157"/>
    </source>
</evidence>
<evidence type="ECO:0000256" key="6">
    <source>
        <dbReference type="SAM" id="SignalP"/>
    </source>
</evidence>
<dbReference type="Proteomes" id="UP000752171">
    <property type="component" value="Unassembled WGS sequence"/>
</dbReference>
<feature type="domain" description="Kazal-like" evidence="7">
    <location>
        <begin position="29"/>
        <end position="84"/>
    </location>
</feature>
<evidence type="ECO:0000256" key="4">
    <source>
        <dbReference type="ARBA" id="ARBA00022900"/>
    </source>
</evidence>
<gene>
    <name evidence="8" type="ORF">AMEX_G3937</name>
</gene>
<keyword evidence="5" id="KW-1015">Disulfide bond</keyword>
<dbReference type="PANTHER" id="PTHR21312:SF28">
    <property type="entry name" value="OVOINHIBITOR-RELATED"/>
    <property type="match status" value="1"/>
</dbReference>
<dbReference type="SMART" id="SM00280">
    <property type="entry name" value="KAZAL"/>
    <property type="match status" value="1"/>
</dbReference>
<keyword evidence="3" id="KW-0646">Protease inhibitor</keyword>
<dbReference type="PROSITE" id="PS00282">
    <property type="entry name" value="KAZAL_1"/>
    <property type="match status" value="1"/>
</dbReference>
<dbReference type="Gene3D" id="3.30.60.30">
    <property type="match status" value="1"/>
</dbReference>
<evidence type="ECO:0000256" key="1">
    <source>
        <dbReference type="ARBA" id="ARBA00004613"/>
    </source>
</evidence>
<keyword evidence="2" id="KW-0964">Secreted</keyword>
<dbReference type="InterPro" id="IPR001239">
    <property type="entry name" value="Prot_inh_Kazal-m"/>
</dbReference>
<dbReference type="GO" id="GO:0004867">
    <property type="term" value="F:serine-type endopeptidase inhibitor activity"/>
    <property type="evidence" value="ECO:0007669"/>
    <property type="project" value="UniProtKB-KW"/>
</dbReference>
<reference evidence="8 9" key="1">
    <citation type="submission" date="2021-07" db="EMBL/GenBank/DDBJ databases">
        <authorList>
            <person name="Imarazene B."/>
            <person name="Zahm M."/>
            <person name="Klopp C."/>
            <person name="Cabau C."/>
            <person name="Beille S."/>
            <person name="Jouanno E."/>
            <person name="Castinel A."/>
            <person name="Lluch J."/>
            <person name="Gil L."/>
            <person name="Kuchtly C."/>
            <person name="Lopez Roques C."/>
            <person name="Donnadieu C."/>
            <person name="Parrinello H."/>
            <person name="Journot L."/>
            <person name="Du K."/>
            <person name="Schartl M."/>
            <person name="Retaux S."/>
            <person name="Guiguen Y."/>
        </authorList>
    </citation>
    <scope>NUCLEOTIDE SEQUENCE [LARGE SCALE GENOMIC DNA]</scope>
    <source>
        <strain evidence="8">Pach_M1</strain>
        <tissue evidence="8">Testis</tissue>
    </source>
</reference>
<feature type="chain" id="PRO_5035942790" evidence="6">
    <location>
        <begin position="24"/>
        <end position="84"/>
    </location>
</feature>
<dbReference type="AlphaFoldDB" id="A0A8T2MAR1"/>
<dbReference type="GO" id="GO:0005576">
    <property type="term" value="C:extracellular region"/>
    <property type="evidence" value="ECO:0007669"/>
    <property type="project" value="UniProtKB-SubCell"/>
</dbReference>
<proteinExistence type="predicted"/>
<comment type="caution">
    <text evidence="8">The sequence shown here is derived from an EMBL/GenBank/DDBJ whole genome shotgun (WGS) entry which is preliminary data.</text>
</comment>
<dbReference type="SUPFAM" id="SSF100895">
    <property type="entry name" value="Kazal-type serine protease inhibitors"/>
    <property type="match status" value="1"/>
</dbReference>
<keyword evidence="4" id="KW-0722">Serine protease inhibitor</keyword>
<dbReference type="EMBL" id="JAICCE010000002">
    <property type="protein sequence ID" value="KAG9281149.1"/>
    <property type="molecule type" value="Genomic_DNA"/>
</dbReference>
<keyword evidence="6" id="KW-0732">Signal</keyword>
<dbReference type="PANTHER" id="PTHR21312">
    <property type="entry name" value="SERINE PROTEASE INHIBITOR"/>
    <property type="match status" value="1"/>
</dbReference>